<sequence>IAERFEDYATQVFVEIQNIINEKNKGKVLIQIIVFSQDEEQLFSGLAGLLKTAQLEHPRLVGQLIEVEPEETAEGIVAKLRTDRRSAIDSHIRYQDNKRWVAGWSEVKTSPENVGLPWKEQGVYLITGGAGGLGLIFAREITQRVKNATLILTGRSVLTENKQAQLRELEVLGAKVVYRQVDVTQAKAVAELIQNIRAEFGTIHGVIHSAGVIRDNLIIKKHKEEMQEVLAPKVTGLVNLDQATKALPLDFFILFSSVTGAFGNIGQCDYAVGNAFMDTYVKYRNVLADSGQRRGQTLSINWPLWKEGGMRIDAVAAKRMRQSMGLVAMQTATGIKALYQGLALGCGQAAVMEGDLKRIREVFLGEVINTDTTESLCTNESKDVTAIGENWLREKVVDFLKQLISAVIKLPADRLEEDAPMEKYGIDSIMIMQLTDRLEKTFGTLEKTLFFEYQSIQELSVYFLESYREQLLRLFATESEVAATMNDHRRFAAETEPVKKSLSSRRRSGIASFRTESREEKAMGALDIAIIGVAGRYPQAGNMKEFWENLRDGRDCITEIPSSRWEYGRYYTQEKDSIGTMYSKWGGFLADIDKFDSLLFNIAPLDAPRIDPQERLFLETVWETMEDAGYTRTGLGKHAKVGVFVGVMWGEYQLLGGGGIREAFAPPTASFASIANRVSYFYNFHGPSIALDTMCSSSLTAIHLACHSIQRGDCEMAIAGGVNLSLHPNKYIQLSQNRFLSSDGRCRSFGEGGDGYVPGEGVGAVLLKPLAKAVADQDQIYAVIKDVSINHGGKSNGYSVPNLNAQAELIDESLQKAQVDPRTITYIEAQGTGTSLGDPIEIGGLTKAYRNFTQDKQYCLVGSVKSNIGHLEAAAGIAALTKTLLQFKYKQIVPSLHSAKLNPNINFDHSPFYVQQKLSEWNSLVVNRNGISSPLPRRAAVNAFGAGGANAHMILEEYQSIPKAENQLPALSQIMVLSARTKNCLYEYAKRLCNFCSNASDQEAELDIADMVYTLHVGRESMQERLAIIGATLADFIAGLTSFLQRPEDLADQNTIFYGCATGASQLLHKEAPGDRLLHRLVEQRDLIELGKLWVDGAAVPWEKLYDGKAVRRISLPTYPFERKAYWILENNHHSMPAAESLRLPSTPGNNRLGQLPILNNFEEPVKDLELESDVVRRSYGDEVVPKRVIPAEYSVAVRMDTGYDDVENLISHIVVQNLGMEQNELNIDIDLGIYGLDSFTRIRIINDIQREFGDIVVSPEVIFEQNTVKKLAKYIEGEIKQGYPAISKAKARDESIIGNEHNVISPGMKDGRRLNSVKSQYPLLPNDTFGLKTNNILLNGVTGVLGSRLVCEYLERTDSMLFCLVRAKNTGQAKQRIRAMLEVYDPELSLLSEFDRRVIPVLGDITKPYLGMEPESYEELASRIDMVVHSAAKKSLHGVYSEVKAVNVDGTQNMVDFALRTKQKYFIHISTVYAIMGECKEKEGRTFKESDFELEQKFGNLGYSRSKFEAEKIVRSTQDLKWIIMRSGYIMGDSHKGYYPLNMTGIPDVFYDFIKTTIELEMAVNSPWYWDITPVDYISRSIVWLSTSLKDIKQTYHLSNPDYKTSKDIAAIISKLGYPIKFVSEEEYKNFLRRKGNRYRSIITELILFNPALIQNSYADTTYTTKILAQAGIYCPEIDEKLIATYLDYCIKVGYLKDIRQRDFESQQVQLPKSNTR</sequence>
<dbReference type="SUPFAM" id="SSF53901">
    <property type="entry name" value="Thiolase-like"/>
    <property type="match status" value="1"/>
</dbReference>
<comment type="subcellular location">
    <subcellularLocation>
        <location evidence="3">Cytoplasm</location>
    </subcellularLocation>
</comment>
<dbReference type="EMBL" id="FNHB01000014">
    <property type="protein sequence ID" value="SDN20819.1"/>
    <property type="molecule type" value="Genomic_DNA"/>
</dbReference>
<dbReference type="GO" id="GO:0031177">
    <property type="term" value="F:phosphopantetheine binding"/>
    <property type="evidence" value="ECO:0007669"/>
    <property type="project" value="InterPro"/>
</dbReference>
<comment type="pathway">
    <text evidence="4">Antibiotic biosynthesis; bacillaene biosynthesis.</text>
</comment>
<protein>
    <submittedName>
        <fullName evidence="14">Thioester reductase domain-containing protein</fullName>
    </submittedName>
</protein>
<evidence type="ECO:0000256" key="8">
    <source>
        <dbReference type="ARBA" id="ARBA00022679"/>
    </source>
</evidence>
<dbReference type="Gene3D" id="3.40.50.720">
    <property type="entry name" value="NAD(P)-binding Rossmann-like Domain"/>
    <property type="match status" value="2"/>
</dbReference>
<comment type="function">
    <text evidence="2">Involved in some intermediate steps for the synthesis of the antibiotic polyketide bacillaene which is involved in secondary metabolism.</text>
</comment>
<dbReference type="InterPro" id="IPR006162">
    <property type="entry name" value="Ppantetheine_attach_site"/>
</dbReference>
<evidence type="ECO:0000256" key="11">
    <source>
        <dbReference type="ARBA" id="ARBA00023268"/>
    </source>
</evidence>
<dbReference type="Proteomes" id="UP000214880">
    <property type="component" value="Unassembled WGS sequence"/>
</dbReference>
<name>A0A1G9ZHM6_9FIRM</name>
<keyword evidence="10" id="KW-0521">NADP</keyword>
<dbReference type="FunFam" id="1.10.1200.10:FF:000019">
    <property type="entry name" value="Phenolpthiocerol synthesis type-I polyketide synthase PPSA"/>
    <property type="match status" value="1"/>
</dbReference>
<evidence type="ECO:0000256" key="3">
    <source>
        <dbReference type="ARBA" id="ARBA00004496"/>
    </source>
</evidence>
<reference evidence="14 15" key="1">
    <citation type="submission" date="2016-10" db="EMBL/GenBank/DDBJ databases">
        <authorList>
            <person name="de Groot N.N."/>
        </authorList>
    </citation>
    <scope>NUCLEOTIDE SEQUENCE [LARGE SCALE GENOMIC DNA]</scope>
    <source>
        <strain evidence="14 15">DSM 1736</strain>
    </source>
</reference>
<keyword evidence="9" id="KW-0677">Repeat</keyword>
<dbReference type="InterPro" id="IPR016039">
    <property type="entry name" value="Thiolase-like"/>
</dbReference>
<dbReference type="Pfam" id="PF02801">
    <property type="entry name" value="Ketoacyl-synt_C"/>
    <property type="match status" value="1"/>
</dbReference>
<accession>A0A1G9ZHM6</accession>
<dbReference type="SUPFAM" id="SSF51735">
    <property type="entry name" value="NAD(P)-binding Rossmann-fold domains"/>
    <property type="match status" value="2"/>
</dbReference>
<evidence type="ECO:0000313" key="15">
    <source>
        <dbReference type="Proteomes" id="UP000214880"/>
    </source>
</evidence>
<dbReference type="CDD" id="cd00833">
    <property type="entry name" value="PKS"/>
    <property type="match status" value="1"/>
</dbReference>
<dbReference type="FunFam" id="3.40.47.10:FF:000019">
    <property type="entry name" value="Polyketide synthase type I"/>
    <property type="match status" value="1"/>
</dbReference>
<keyword evidence="6" id="KW-0963">Cytoplasm</keyword>
<comment type="cofactor">
    <cofactor evidence="1">
        <name>pantetheine 4'-phosphate</name>
        <dbReference type="ChEBI" id="CHEBI:47942"/>
    </cofactor>
</comment>
<proteinExistence type="predicted"/>
<evidence type="ECO:0000259" key="13">
    <source>
        <dbReference type="PROSITE" id="PS52004"/>
    </source>
</evidence>
<dbReference type="CDD" id="cd08953">
    <property type="entry name" value="KR_2_SDR_x"/>
    <property type="match status" value="1"/>
</dbReference>
<dbReference type="SUPFAM" id="SSF47336">
    <property type="entry name" value="ACP-like"/>
    <property type="match status" value="2"/>
</dbReference>
<dbReference type="Gene3D" id="1.10.1240.100">
    <property type="match status" value="1"/>
</dbReference>
<dbReference type="SMART" id="SM00825">
    <property type="entry name" value="PKS_KS"/>
    <property type="match status" value="1"/>
</dbReference>
<evidence type="ECO:0000256" key="4">
    <source>
        <dbReference type="ARBA" id="ARBA00004789"/>
    </source>
</evidence>
<dbReference type="PROSITE" id="PS52004">
    <property type="entry name" value="KS3_2"/>
    <property type="match status" value="1"/>
</dbReference>
<dbReference type="InterPro" id="IPR036736">
    <property type="entry name" value="ACP-like_sf"/>
</dbReference>
<dbReference type="GO" id="GO:0004312">
    <property type="term" value="F:fatty acid synthase activity"/>
    <property type="evidence" value="ECO:0007669"/>
    <property type="project" value="TreeGrafter"/>
</dbReference>
<feature type="domain" description="Carrier" evidence="12">
    <location>
        <begin position="394"/>
        <end position="467"/>
    </location>
</feature>
<dbReference type="InterPro" id="IPR014030">
    <property type="entry name" value="Ketoacyl_synth_N"/>
</dbReference>
<dbReference type="Pfam" id="PF08659">
    <property type="entry name" value="KR"/>
    <property type="match status" value="1"/>
</dbReference>
<dbReference type="SMART" id="SM00822">
    <property type="entry name" value="PKS_KR"/>
    <property type="match status" value="1"/>
</dbReference>
<evidence type="ECO:0000259" key="12">
    <source>
        <dbReference type="PROSITE" id="PS50075"/>
    </source>
</evidence>
<evidence type="ECO:0000313" key="14">
    <source>
        <dbReference type="EMBL" id="SDN20819.1"/>
    </source>
</evidence>
<evidence type="ECO:0000256" key="5">
    <source>
        <dbReference type="ARBA" id="ARBA00022450"/>
    </source>
</evidence>
<evidence type="ECO:0000256" key="1">
    <source>
        <dbReference type="ARBA" id="ARBA00001957"/>
    </source>
</evidence>
<evidence type="ECO:0000256" key="10">
    <source>
        <dbReference type="ARBA" id="ARBA00022857"/>
    </source>
</evidence>
<dbReference type="STRING" id="146817.SAMN04488502_11466"/>
<dbReference type="Gene3D" id="3.40.47.10">
    <property type="match status" value="1"/>
</dbReference>
<feature type="domain" description="Carrier" evidence="12">
    <location>
        <begin position="1205"/>
        <end position="1280"/>
    </location>
</feature>
<dbReference type="InterPro" id="IPR057326">
    <property type="entry name" value="KR_dom"/>
</dbReference>
<keyword evidence="7" id="KW-0597">Phosphoprotein</keyword>
<dbReference type="InterPro" id="IPR020841">
    <property type="entry name" value="PKS_Beta-ketoAc_synthase_dom"/>
</dbReference>
<dbReference type="InterPro" id="IPR014031">
    <property type="entry name" value="Ketoacyl_synth_C"/>
</dbReference>
<dbReference type="GO" id="GO:0005886">
    <property type="term" value="C:plasma membrane"/>
    <property type="evidence" value="ECO:0007669"/>
    <property type="project" value="TreeGrafter"/>
</dbReference>
<keyword evidence="8" id="KW-0808">Transferase</keyword>
<dbReference type="InterPro" id="IPR009081">
    <property type="entry name" value="PP-bd_ACP"/>
</dbReference>
<dbReference type="OrthoDB" id="1671496at2"/>
<dbReference type="InterPro" id="IPR013120">
    <property type="entry name" value="FAR_NAD-bd"/>
</dbReference>
<feature type="non-terminal residue" evidence="14">
    <location>
        <position position="1"/>
    </location>
</feature>
<dbReference type="InterPro" id="IPR013968">
    <property type="entry name" value="PKS_KR"/>
</dbReference>
<keyword evidence="15" id="KW-1185">Reference proteome</keyword>
<dbReference type="InterPro" id="IPR050091">
    <property type="entry name" value="PKS_NRPS_Biosynth_Enz"/>
</dbReference>
<dbReference type="PANTHER" id="PTHR43775:SF37">
    <property type="entry name" value="SI:DKEY-61P9.11"/>
    <property type="match status" value="1"/>
</dbReference>
<dbReference type="GO" id="GO:0071770">
    <property type="term" value="P:DIM/DIP cell wall layer assembly"/>
    <property type="evidence" value="ECO:0007669"/>
    <property type="project" value="TreeGrafter"/>
</dbReference>
<dbReference type="GO" id="GO:0006633">
    <property type="term" value="P:fatty acid biosynthetic process"/>
    <property type="evidence" value="ECO:0007669"/>
    <property type="project" value="TreeGrafter"/>
</dbReference>
<evidence type="ECO:0000256" key="7">
    <source>
        <dbReference type="ARBA" id="ARBA00022553"/>
    </source>
</evidence>
<dbReference type="Gene3D" id="1.10.1200.10">
    <property type="entry name" value="ACP-like"/>
    <property type="match status" value="2"/>
</dbReference>
<dbReference type="Pfam" id="PF00550">
    <property type="entry name" value="PP-binding"/>
    <property type="match status" value="2"/>
</dbReference>
<dbReference type="Pfam" id="PF22336">
    <property type="entry name" value="RhiE-like_linker"/>
    <property type="match status" value="1"/>
</dbReference>
<evidence type="ECO:0000256" key="9">
    <source>
        <dbReference type="ARBA" id="ARBA00022737"/>
    </source>
</evidence>
<dbReference type="InterPro" id="IPR020806">
    <property type="entry name" value="PKS_PP-bd"/>
</dbReference>
<dbReference type="PROSITE" id="PS50075">
    <property type="entry name" value="CARRIER"/>
    <property type="match status" value="2"/>
</dbReference>
<dbReference type="PROSITE" id="PS00012">
    <property type="entry name" value="PHOSPHOPANTETHEINE"/>
    <property type="match status" value="1"/>
</dbReference>
<evidence type="ECO:0000256" key="2">
    <source>
        <dbReference type="ARBA" id="ARBA00003299"/>
    </source>
</evidence>
<dbReference type="PANTHER" id="PTHR43775">
    <property type="entry name" value="FATTY ACID SYNTHASE"/>
    <property type="match status" value="1"/>
</dbReference>
<keyword evidence="11" id="KW-0511">Multifunctional enzyme</keyword>
<gene>
    <name evidence="14" type="ORF">SAMN04488502_11466</name>
</gene>
<feature type="domain" description="Ketosynthase family 3 (KS3)" evidence="13">
    <location>
        <begin position="525"/>
        <end position="957"/>
    </location>
</feature>
<dbReference type="InterPro" id="IPR036291">
    <property type="entry name" value="NAD(P)-bd_dom_sf"/>
</dbReference>
<organism evidence="14 15">
    <name type="scientific">Dendrosporobacter quercicolus</name>
    <dbReference type="NCBI Taxonomy" id="146817"/>
    <lineage>
        <taxon>Bacteria</taxon>
        <taxon>Bacillati</taxon>
        <taxon>Bacillota</taxon>
        <taxon>Negativicutes</taxon>
        <taxon>Selenomonadales</taxon>
        <taxon>Sporomusaceae</taxon>
        <taxon>Dendrosporobacter</taxon>
    </lineage>
</organism>
<dbReference type="Pfam" id="PF00109">
    <property type="entry name" value="ketoacyl-synt"/>
    <property type="match status" value="1"/>
</dbReference>
<dbReference type="InterPro" id="IPR054514">
    <property type="entry name" value="RhiE-like_linker"/>
</dbReference>
<dbReference type="GO" id="GO:0005737">
    <property type="term" value="C:cytoplasm"/>
    <property type="evidence" value="ECO:0007669"/>
    <property type="project" value="UniProtKB-SubCell"/>
</dbReference>
<dbReference type="SMART" id="SM00823">
    <property type="entry name" value="PKS_PP"/>
    <property type="match status" value="2"/>
</dbReference>
<dbReference type="Pfam" id="PF07993">
    <property type="entry name" value="NAD_binding_4"/>
    <property type="match status" value="1"/>
</dbReference>
<evidence type="ECO:0000256" key="6">
    <source>
        <dbReference type="ARBA" id="ARBA00022490"/>
    </source>
</evidence>
<keyword evidence="5" id="KW-0596">Phosphopantetheine</keyword>